<evidence type="ECO:0000259" key="13">
    <source>
        <dbReference type="SMART" id="SM00478"/>
    </source>
</evidence>
<dbReference type="PANTHER" id="PTHR43286">
    <property type="entry name" value="ENDONUCLEASE III-LIKE PROTEIN 1"/>
    <property type="match status" value="1"/>
</dbReference>
<evidence type="ECO:0000256" key="4">
    <source>
        <dbReference type="ARBA" id="ARBA00022763"/>
    </source>
</evidence>
<evidence type="ECO:0000256" key="9">
    <source>
        <dbReference type="ARBA" id="ARBA00023239"/>
    </source>
</evidence>
<gene>
    <name evidence="12" type="primary">nth</name>
    <name evidence="14" type="ordered locus">Msp_0497</name>
</gene>
<dbReference type="SUPFAM" id="SSF48150">
    <property type="entry name" value="DNA-glycosylase"/>
    <property type="match status" value="1"/>
</dbReference>
<dbReference type="GO" id="GO:0006285">
    <property type="term" value="P:base-excision repair, AP site formation"/>
    <property type="evidence" value="ECO:0007669"/>
    <property type="project" value="TreeGrafter"/>
</dbReference>
<evidence type="ECO:0000256" key="2">
    <source>
        <dbReference type="ARBA" id="ARBA00022485"/>
    </source>
</evidence>
<dbReference type="GO" id="GO:0140078">
    <property type="term" value="F:class I DNA-(apurinic or apyrimidinic site) endonuclease activity"/>
    <property type="evidence" value="ECO:0007669"/>
    <property type="project" value="UniProtKB-EC"/>
</dbReference>
<keyword evidence="9 12" id="KW-0456">Lyase</keyword>
<evidence type="ECO:0000256" key="8">
    <source>
        <dbReference type="ARBA" id="ARBA00023204"/>
    </source>
</evidence>
<comment type="catalytic activity">
    <reaction evidence="12">
        <text>2'-deoxyribonucleotide-(2'-deoxyribose 5'-phosphate)-2'-deoxyribonucleotide-DNA = a 3'-end 2'-deoxyribonucleotide-(2,3-dehydro-2,3-deoxyribose 5'-phosphate)-DNA + a 5'-end 5'-phospho-2'-deoxyribonucleoside-DNA + H(+)</text>
        <dbReference type="Rhea" id="RHEA:66592"/>
        <dbReference type="Rhea" id="RHEA-COMP:13180"/>
        <dbReference type="Rhea" id="RHEA-COMP:16897"/>
        <dbReference type="Rhea" id="RHEA-COMP:17067"/>
        <dbReference type="ChEBI" id="CHEBI:15378"/>
        <dbReference type="ChEBI" id="CHEBI:136412"/>
        <dbReference type="ChEBI" id="CHEBI:157695"/>
        <dbReference type="ChEBI" id="CHEBI:167181"/>
        <dbReference type="EC" id="4.2.99.18"/>
    </reaction>
</comment>
<keyword evidence="4 12" id="KW-0227">DNA damage</keyword>
<comment type="similarity">
    <text evidence="1 12">Belongs to the Nth/MutY family.</text>
</comment>
<dbReference type="EMBL" id="CP000102">
    <property type="protein sequence ID" value="ABC56897.1"/>
    <property type="molecule type" value="Genomic_DNA"/>
</dbReference>
<keyword evidence="14" id="KW-0255">Endonuclease</keyword>
<accession>Q2NH06</accession>
<dbReference type="GO" id="GO:0000703">
    <property type="term" value="F:oxidized pyrimidine nucleobase lesion DNA N-glycosylase activity"/>
    <property type="evidence" value="ECO:0007669"/>
    <property type="project" value="TreeGrafter"/>
</dbReference>
<evidence type="ECO:0000313" key="15">
    <source>
        <dbReference type="Proteomes" id="UP000001931"/>
    </source>
</evidence>
<dbReference type="EC" id="4.2.99.18" evidence="12"/>
<dbReference type="Gene3D" id="1.10.1670.10">
    <property type="entry name" value="Helix-hairpin-Helix base-excision DNA repair enzymes (C-terminal)"/>
    <property type="match status" value="1"/>
</dbReference>
<dbReference type="InterPro" id="IPR023170">
    <property type="entry name" value="HhH_base_excis_C"/>
</dbReference>
<evidence type="ECO:0000256" key="3">
    <source>
        <dbReference type="ARBA" id="ARBA00022723"/>
    </source>
</evidence>
<dbReference type="GO" id="GO:0051539">
    <property type="term" value="F:4 iron, 4 sulfur cluster binding"/>
    <property type="evidence" value="ECO:0007669"/>
    <property type="project" value="UniProtKB-KW"/>
</dbReference>
<protein>
    <recommendedName>
        <fullName evidence="12">Endonuclease III</fullName>
        <ecNumber evidence="12">4.2.99.18</ecNumber>
    </recommendedName>
    <alternativeName>
        <fullName evidence="12">DNA-(apurinic or apyrimidinic site) lyase</fullName>
    </alternativeName>
</protein>
<dbReference type="SMART" id="SM00478">
    <property type="entry name" value="ENDO3c"/>
    <property type="match status" value="1"/>
</dbReference>
<keyword evidence="7" id="KW-0411">Iron-sulfur</keyword>
<dbReference type="PROSITE" id="PS01155">
    <property type="entry name" value="ENDONUCLEASE_III_2"/>
    <property type="match status" value="1"/>
</dbReference>
<keyword evidence="12" id="KW-0238">DNA-binding</keyword>
<dbReference type="KEGG" id="mst:Msp_0497"/>
<dbReference type="HOGENOM" id="CLU_012862_3_4_2"/>
<comment type="cofactor">
    <cofactor evidence="12">
        <name>[4Fe-4S] cluster</name>
        <dbReference type="ChEBI" id="CHEBI:49883"/>
    </cofactor>
    <text evidence="12">Binds 1 [4Fe-4S] cluster.</text>
</comment>
<dbReference type="CDD" id="cd00056">
    <property type="entry name" value="ENDO3c"/>
    <property type="match status" value="1"/>
</dbReference>
<dbReference type="GO" id="GO:0046872">
    <property type="term" value="F:metal ion binding"/>
    <property type="evidence" value="ECO:0007669"/>
    <property type="project" value="UniProtKB-KW"/>
</dbReference>
<dbReference type="GO" id="GO:0003677">
    <property type="term" value="F:DNA binding"/>
    <property type="evidence" value="ECO:0007669"/>
    <property type="project" value="UniProtKB-UniRule"/>
</dbReference>
<reference evidence="14 15" key="1">
    <citation type="journal article" date="2006" name="J. Bacteriol.">
        <title>The genome sequence of Methanosphaera stadtmanae reveals why this human intestinal archaeon is restricted to methanol and H2 for methane formation and ATP synthesis.</title>
        <authorList>
            <person name="Fricke W.F."/>
            <person name="Seedorf H."/>
            <person name="Henne A."/>
            <person name="Kruer M."/>
            <person name="Liesegang H."/>
            <person name="Hedderich R."/>
            <person name="Gottschalk G."/>
            <person name="Thauer R.K."/>
        </authorList>
    </citation>
    <scope>NUCLEOTIDE SEQUENCE [LARGE SCALE GENOMIC DNA]</scope>
    <source>
        <strain evidence="15">ATCC 43021 / DSM 3091 / JCM 11832 / MCB-3</strain>
    </source>
</reference>
<dbReference type="AlphaFoldDB" id="Q2NH06"/>
<proteinExistence type="inferred from homology"/>
<dbReference type="STRING" id="339860.Msp_0497"/>
<comment type="function">
    <text evidence="12">DNA repair enzyme that has both DNA N-glycosylase activity and AP-lyase activity. The DNA N-glycosylase activity releases various damaged pyrimidines from DNA by cleaving the N-glycosidic bond, leaving an AP (apurinic/apyrimidinic) site. The AP-lyase activity cleaves the phosphodiester bond 3' to the AP site by a beta-elimination, leaving a 3'-terminal unsaturated sugar and a product with a terminal 5'-phosphate.</text>
</comment>
<evidence type="ECO:0000256" key="12">
    <source>
        <dbReference type="HAMAP-Rule" id="MF_00942"/>
    </source>
</evidence>
<keyword evidence="6" id="KW-0408">Iron</keyword>
<sequence>MIKENMKGNYTVDEIKFIVDKLEEIFTRRTFLEQTPYEVLIRTILSQRTRDENTDKATENLFNVYHTMEEIADAPVDDIANLVRQAGFYNVKAARIKEVSNILLEEYDGVVPDTLEELLKLPGVGRKTANCVLVFGFQKDAIPVDVHVHRISNRLGLVHTDKPEDTEEVLREIVPQEYWLPINDLMVQFGQNICKPINPQHIECPFTDLCQLYKSELDI</sequence>
<keyword evidence="8 12" id="KW-0234">DNA repair</keyword>
<dbReference type="InterPro" id="IPR003265">
    <property type="entry name" value="HhH-GPD_domain"/>
</dbReference>
<keyword evidence="3" id="KW-0479">Metal-binding</keyword>
<keyword evidence="14" id="KW-0540">Nuclease</keyword>
<dbReference type="HAMAP" id="MF_00942">
    <property type="entry name" value="Nth"/>
    <property type="match status" value="1"/>
</dbReference>
<evidence type="ECO:0000256" key="7">
    <source>
        <dbReference type="ARBA" id="ARBA00023014"/>
    </source>
</evidence>
<evidence type="ECO:0000256" key="6">
    <source>
        <dbReference type="ARBA" id="ARBA00023004"/>
    </source>
</evidence>
<evidence type="ECO:0000256" key="10">
    <source>
        <dbReference type="ARBA" id="ARBA00023295"/>
    </source>
</evidence>
<dbReference type="PANTHER" id="PTHR43286:SF1">
    <property type="entry name" value="ENDONUCLEASE III-LIKE PROTEIN 1"/>
    <property type="match status" value="1"/>
</dbReference>
<evidence type="ECO:0000256" key="11">
    <source>
        <dbReference type="ARBA" id="ARBA00052915"/>
    </source>
</evidence>
<dbReference type="Pfam" id="PF00633">
    <property type="entry name" value="HHH"/>
    <property type="match status" value="1"/>
</dbReference>
<organism evidence="14 15">
    <name type="scientific">Methanosphaera stadtmanae (strain ATCC 43021 / DSM 3091 / JCM 11832 / MCB-3)</name>
    <dbReference type="NCBI Taxonomy" id="339860"/>
    <lineage>
        <taxon>Archaea</taxon>
        <taxon>Methanobacteriati</taxon>
        <taxon>Methanobacteriota</taxon>
        <taxon>Methanomada group</taxon>
        <taxon>Methanobacteria</taxon>
        <taxon>Methanobacteriales</taxon>
        <taxon>Methanobacteriaceae</taxon>
        <taxon>Methanosphaera</taxon>
    </lineage>
</organism>
<dbReference type="Pfam" id="PF00730">
    <property type="entry name" value="HhH-GPD"/>
    <property type="match status" value="1"/>
</dbReference>
<dbReference type="eggNOG" id="arCOG00459">
    <property type="taxonomic scope" value="Archaea"/>
</dbReference>
<dbReference type="InterPro" id="IPR005759">
    <property type="entry name" value="Nth"/>
</dbReference>
<dbReference type="GO" id="GO:0006289">
    <property type="term" value="P:nucleotide-excision repair"/>
    <property type="evidence" value="ECO:0007669"/>
    <property type="project" value="TreeGrafter"/>
</dbReference>
<comment type="caution">
    <text evidence="12">Lacks conserved residue(s) required for the propagation of feature annotation.</text>
</comment>
<dbReference type="Proteomes" id="UP000001931">
    <property type="component" value="Chromosome"/>
</dbReference>
<dbReference type="GO" id="GO:0141016">
    <property type="term" value="F:G/T mismatch-specific thymine-DNA glycosylase activity"/>
    <property type="evidence" value="ECO:0007669"/>
    <property type="project" value="UniProtKB-EC"/>
</dbReference>
<keyword evidence="15" id="KW-1185">Reference proteome</keyword>
<name>Q2NH06_METST</name>
<evidence type="ECO:0000313" key="14">
    <source>
        <dbReference type="EMBL" id="ABC56897.1"/>
    </source>
</evidence>
<evidence type="ECO:0000256" key="5">
    <source>
        <dbReference type="ARBA" id="ARBA00022801"/>
    </source>
</evidence>
<comment type="catalytic activity">
    <reaction evidence="11">
        <text>Hydrolyzes mismatched double-stranded DNA and polynucleotides, releasing free thymine.</text>
        <dbReference type="EC" id="3.2.2.29"/>
    </reaction>
</comment>
<dbReference type="PIRSF" id="PIRSF001435">
    <property type="entry name" value="Nth"/>
    <property type="match status" value="1"/>
</dbReference>
<keyword evidence="10 12" id="KW-0326">Glycosidase</keyword>
<evidence type="ECO:0000256" key="1">
    <source>
        <dbReference type="ARBA" id="ARBA00008343"/>
    </source>
</evidence>
<dbReference type="InterPro" id="IPR000445">
    <property type="entry name" value="HhH_motif"/>
</dbReference>
<feature type="domain" description="HhH-GPD" evidence="13">
    <location>
        <begin position="45"/>
        <end position="192"/>
    </location>
</feature>
<dbReference type="Gene3D" id="1.10.340.30">
    <property type="entry name" value="Hypothetical protein, domain 2"/>
    <property type="match status" value="1"/>
</dbReference>
<dbReference type="FunFam" id="1.10.340.30:FF:000001">
    <property type="entry name" value="Endonuclease III"/>
    <property type="match status" value="1"/>
</dbReference>
<dbReference type="InterPro" id="IPR011257">
    <property type="entry name" value="DNA_glycosylase"/>
</dbReference>
<dbReference type="InterPro" id="IPR004036">
    <property type="entry name" value="Endonuclease-III-like_CS2"/>
</dbReference>
<keyword evidence="5 12" id="KW-0378">Hydrolase</keyword>
<keyword evidence="2" id="KW-0004">4Fe-4S</keyword>